<dbReference type="InterPro" id="IPR025363">
    <property type="entry name" value="DUF4267"/>
</dbReference>
<sequence length="133" mass="14065">MPSLLSTSPYLLNTAGALGLFPLSVGILGLANPASGWSIFSFPKPATTEAQQVGNTFFLFWASRDLFMGIITGLVWYRGDREVLGDTLLAASMVAGVDGVISKKQKGSGEWTHWAFVPVLVGVGGGLKGWFDG</sequence>
<dbReference type="OrthoDB" id="196103at2759"/>
<organism evidence="2 3">
    <name type="scientific">Dothistroma septosporum (strain NZE10 / CBS 128990)</name>
    <name type="common">Red band needle blight fungus</name>
    <name type="synonym">Mycosphaerella pini</name>
    <dbReference type="NCBI Taxonomy" id="675120"/>
    <lineage>
        <taxon>Eukaryota</taxon>
        <taxon>Fungi</taxon>
        <taxon>Dikarya</taxon>
        <taxon>Ascomycota</taxon>
        <taxon>Pezizomycotina</taxon>
        <taxon>Dothideomycetes</taxon>
        <taxon>Dothideomycetidae</taxon>
        <taxon>Mycosphaerellales</taxon>
        <taxon>Mycosphaerellaceae</taxon>
        <taxon>Dothistroma</taxon>
    </lineage>
</organism>
<gene>
    <name evidence="2" type="ORF">DOTSEDRAFT_152278</name>
</gene>
<dbReference type="EMBL" id="KB446539">
    <property type="protein sequence ID" value="EME44423.1"/>
    <property type="molecule type" value="Genomic_DNA"/>
</dbReference>
<feature type="transmembrane region" description="Helical" evidence="1">
    <location>
        <begin position="113"/>
        <end position="131"/>
    </location>
</feature>
<dbReference type="Proteomes" id="UP000016933">
    <property type="component" value="Unassembled WGS sequence"/>
</dbReference>
<name>N1PNC6_DOTSN</name>
<feature type="transmembrane region" description="Helical" evidence="1">
    <location>
        <begin position="54"/>
        <end position="77"/>
    </location>
</feature>
<dbReference type="AlphaFoldDB" id="N1PNC6"/>
<dbReference type="HOGENOM" id="CLU_144283_0_0_1"/>
<keyword evidence="1" id="KW-0812">Transmembrane</keyword>
<reference evidence="3" key="1">
    <citation type="journal article" date="2012" name="PLoS Genet.">
        <title>The genomes of the fungal plant pathogens Cladosporium fulvum and Dothistroma septosporum reveal adaptation to different hosts and lifestyles but also signatures of common ancestry.</title>
        <authorList>
            <person name="de Wit P.J.G.M."/>
            <person name="van der Burgt A."/>
            <person name="Oekmen B."/>
            <person name="Stergiopoulos I."/>
            <person name="Abd-Elsalam K.A."/>
            <person name="Aerts A.L."/>
            <person name="Bahkali A.H."/>
            <person name="Beenen H.G."/>
            <person name="Chettri P."/>
            <person name="Cox M.P."/>
            <person name="Datema E."/>
            <person name="de Vries R.P."/>
            <person name="Dhillon B."/>
            <person name="Ganley A.R."/>
            <person name="Griffiths S.A."/>
            <person name="Guo Y."/>
            <person name="Hamelin R.C."/>
            <person name="Henrissat B."/>
            <person name="Kabir M.S."/>
            <person name="Jashni M.K."/>
            <person name="Kema G."/>
            <person name="Klaubauf S."/>
            <person name="Lapidus A."/>
            <person name="Levasseur A."/>
            <person name="Lindquist E."/>
            <person name="Mehrabi R."/>
            <person name="Ohm R.A."/>
            <person name="Owen T.J."/>
            <person name="Salamov A."/>
            <person name="Schwelm A."/>
            <person name="Schijlen E."/>
            <person name="Sun H."/>
            <person name="van den Burg H.A."/>
            <person name="van Ham R.C.H.J."/>
            <person name="Zhang S."/>
            <person name="Goodwin S.B."/>
            <person name="Grigoriev I.V."/>
            <person name="Collemare J."/>
            <person name="Bradshaw R.E."/>
        </authorList>
    </citation>
    <scope>NUCLEOTIDE SEQUENCE [LARGE SCALE GENOMIC DNA]</scope>
    <source>
        <strain evidence="3">NZE10 / CBS 128990</strain>
    </source>
</reference>
<dbReference type="OMA" id="KGEWNHW"/>
<keyword evidence="1" id="KW-1133">Transmembrane helix</keyword>
<protein>
    <submittedName>
        <fullName evidence="2">Uncharacterized protein</fullName>
    </submittedName>
</protein>
<feature type="transmembrane region" description="Helical" evidence="1">
    <location>
        <begin position="20"/>
        <end position="42"/>
    </location>
</feature>
<keyword evidence="1" id="KW-0472">Membrane</keyword>
<evidence type="ECO:0000313" key="2">
    <source>
        <dbReference type="EMBL" id="EME44423.1"/>
    </source>
</evidence>
<dbReference type="eggNOG" id="ENOG502S3YM">
    <property type="taxonomic scope" value="Eukaryota"/>
</dbReference>
<reference evidence="2 3" key="2">
    <citation type="journal article" date="2012" name="PLoS Pathog.">
        <title>Diverse lifestyles and strategies of plant pathogenesis encoded in the genomes of eighteen Dothideomycetes fungi.</title>
        <authorList>
            <person name="Ohm R.A."/>
            <person name="Feau N."/>
            <person name="Henrissat B."/>
            <person name="Schoch C.L."/>
            <person name="Horwitz B.A."/>
            <person name="Barry K.W."/>
            <person name="Condon B.J."/>
            <person name="Copeland A.C."/>
            <person name="Dhillon B."/>
            <person name="Glaser F."/>
            <person name="Hesse C.N."/>
            <person name="Kosti I."/>
            <person name="LaButti K."/>
            <person name="Lindquist E.A."/>
            <person name="Lucas S."/>
            <person name="Salamov A.A."/>
            <person name="Bradshaw R.E."/>
            <person name="Ciuffetti L."/>
            <person name="Hamelin R.C."/>
            <person name="Kema G.H.J."/>
            <person name="Lawrence C."/>
            <person name="Scott J.A."/>
            <person name="Spatafora J.W."/>
            <person name="Turgeon B.G."/>
            <person name="de Wit P.J.G.M."/>
            <person name="Zhong S."/>
            <person name="Goodwin S.B."/>
            <person name="Grigoriev I.V."/>
        </authorList>
    </citation>
    <scope>NUCLEOTIDE SEQUENCE [LARGE SCALE GENOMIC DNA]</scope>
    <source>
        <strain evidence="3">NZE10 / CBS 128990</strain>
    </source>
</reference>
<proteinExistence type="predicted"/>
<evidence type="ECO:0000313" key="3">
    <source>
        <dbReference type="Proteomes" id="UP000016933"/>
    </source>
</evidence>
<keyword evidence="3" id="KW-1185">Reference proteome</keyword>
<dbReference type="Pfam" id="PF14087">
    <property type="entry name" value="DUF4267"/>
    <property type="match status" value="1"/>
</dbReference>
<accession>N1PNC6</accession>
<evidence type="ECO:0000256" key="1">
    <source>
        <dbReference type="SAM" id="Phobius"/>
    </source>
</evidence>